<comment type="caution">
    <text evidence="7">The sequence shown here is derived from an EMBL/GenBank/DDBJ whole genome shotgun (WGS) entry which is preliminary data.</text>
</comment>
<dbReference type="PROSITE" id="PS50056">
    <property type="entry name" value="TYR_PHOSPHATASE_2"/>
    <property type="match status" value="1"/>
</dbReference>
<protein>
    <recommendedName>
        <fullName evidence="2">protein-tyrosine-phosphatase</fullName>
        <ecNumber evidence="2">3.1.3.48</ecNumber>
    </recommendedName>
</protein>
<dbReference type="GO" id="GO:0005737">
    <property type="term" value="C:cytoplasm"/>
    <property type="evidence" value="ECO:0007669"/>
    <property type="project" value="TreeGrafter"/>
</dbReference>
<evidence type="ECO:0000256" key="2">
    <source>
        <dbReference type="ARBA" id="ARBA00013064"/>
    </source>
</evidence>
<dbReference type="STRING" id="1284197.S8BBU6"/>
<comment type="similarity">
    <text evidence="1">Belongs to the protein-tyrosine phosphatase family. Non-receptor class dual specificity subfamily.</text>
</comment>
<dbReference type="PANTHER" id="PTHR10159">
    <property type="entry name" value="DUAL SPECIFICITY PROTEIN PHOSPHATASE"/>
    <property type="match status" value="1"/>
</dbReference>
<dbReference type="AlphaFoldDB" id="S8BBU6"/>
<evidence type="ECO:0000259" key="6">
    <source>
        <dbReference type="PROSITE" id="PS50056"/>
    </source>
</evidence>
<dbReference type="PROSITE" id="PS00383">
    <property type="entry name" value="TYR_PHOSPHATASE_1"/>
    <property type="match status" value="1"/>
</dbReference>
<dbReference type="InterPro" id="IPR016130">
    <property type="entry name" value="Tyr_Pase_AS"/>
</dbReference>
<dbReference type="Proteomes" id="UP000015100">
    <property type="component" value="Unassembled WGS sequence"/>
</dbReference>
<keyword evidence="3" id="KW-0378">Hydrolase</keyword>
<dbReference type="InterPro" id="IPR000387">
    <property type="entry name" value="Tyr_Pase_dom"/>
</dbReference>
<dbReference type="GO" id="GO:0008330">
    <property type="term" value="F:protein tyrosine/threonine phosphatase activity"/>
    <property type="evidence" value="ECO:0007669"/>
    <property type="project" value="TreeGrafter"/>
</dbReference>
<evidence type="ECO:0000256" key="4">
    <source>
        <dbReference type="ARBA" id="ARBA00022912"/>
    </source>
</evidence>
<dbReference type="GO" id="GO:0017017">
    <property type="term" value="F:MAP kinase tyrosine/serine/threonine phosphatase activity"/>
    <property type="evidence" value="ECO:0007669"/>
    <property type="project" value="TreeGrafter"/>
</dbReference>
<dbReference type="Pfam" id="PF00782">
    <property type="entry name" value="DSPc"/>
    <property type="match status" value="1"/>
</dbReference>
<evidence type="ECO:0000259" key="5">
    <source>
        <dbReference type="PROSITE" id="PS50054"/>
    </source>
</evidence>
<evidence type="ECO:0000256" key="1">
    <source>
        <dbReference type="ARBA" id="ARBA00008601"/>
    </source>
</evidence>
<dbReference type="InterPro" id="IPR029021">
    <property type="entry name" value="Prot-tyrosine_phosphatase-like"/>
</dbReference>
<accession>S8BBU6</accession>
<feature type="domain" description="Tyrosine-protein phosphatase" evidence="5">
    <location>
        <begin position="59"/>
        <end position="218"/>
    </location>
</feature>
<dbReference type="HOGENOM" id="CLU_027074_2_0_1"/>
<dbReference type="GO" id="GO:0043409">
    <property type="term" value="P:negative regulation of MAPK cascade"/>
    <property type="evidence" value="ECO:0007669"/>
    <property type="project" value="TreeGrafter"/>
</dbReference>
<reference evidence="7 8" key="1">
    <citation type="journal article" date="2013" name="PLoS Genet.">
        <title>Genomic mechanisms accounting for the adaptation to parasitism in nematode-trapping fungi.</title>
        <authorList>
            <person name="Meerupati T."/>
            <person name="Andersson K.M."/>
            <person name="Friman E."/>
            <person name="Kumar D."/>
            <person name="Tunlid A."/>
            <person name="Ahren D."/>
        </authorList>
    </citation>
    <scope>NUCLEOTIDE SEQUENCE [LARGE SCALE GENOMIC DNA]</scope>
    <source>
        <strain evidence="7 8">CBS 200.50</strain>
    </source>
</reference>
<dbReference type="EMBL" id="AQGS01000844">
    <property type="protein sequence ID" value="EPS36658.1"/>
    <property type="molecule type" value="Genomic_DNA"/>
</dbReference>
<feature type="domain" description="Tyrosine specific protein phosphatases" evidence="6">
    <location>
        <begin position="132"/>
        <end position="197"/>
    </location>
</feature>
<dbReference type="EC" id="3.1.3.48" evidence="2"/>
<dbReference type="PROSITE" id="PS50054">
    <property type="entry name" value="TYR_PHOSPHATASE_DUAL"/>
    <property type="match status" value="1"/>
</dbReference>
<organism evidence="7 8">
    <name type="scientific">Dactylellina haptotyla (strain CBS 200.50)</name>
    <name type="common">Nematode-trapping fungus</name>
    <name type="synonym">Monacrosporium haptotylum</name>
    <dbReference type="NCBI Taxonomy" id="1284197"/>
    <lineage>
        <taxon>Eukaryota</taxon>
        <taxon>Fungi</taxon>
        <taxon>Dikarya</taxon>
        <taxon>Ascomycota</taxon>
        <taxon>Pezizomycotina</taxon>
        <taxon>Orbiliomycetes</taxon>
        <taxon>Orbiliales</taxon>
        <taxon>Orbiliaceae</taxon>
        <taxon>Dactylellina</taxon>
    </lineage>
</organism>
<keyword evidence="8" id="KW-1185">Reference proteome</keyword>
<sequence length="285" mass="32418">MEKIEKATEAPGFEAIASEEATRVTDQHAVVSTADITVSLATTIAPRKPPRIRRLNNPPISKIEDGLYLGDIHSSYTPTILKEHKISSVVSLIVGDLGVWNTKWSKALVPEGRHLYIPTEDNMTHDILVDMARICDHVDNCRYRQQPSGSDTDTPTGNVLVHCAQGISRSATAVVAYLMRTYKWTFVEALAFVKERRRVYPNKNFQEQLRVWEAVGYNIWVDEEKKVPKSEYAIFLEGRAVRLEEEAGKTGNEVIGIINWEELERKEREYYNKKGIELRPPEIIP</sequence>
<keyword evidence="4" id="KW-0904">Protein phosphatase</keyword>
<dbReference type="OrthoDB" id="10252009at2759"/>
<evidence type="ECO:0000256" key="3">
    <source>
        <dbReference type="ARBA" id="ARBA00022801"/>
    </source>
</evidence>
<dbReference type="CDD" id="cd14498">
    <property type="entry name" value="DSP"/>
    <property type="match status" value="1"/>
</dbReference>
<name>S8BBU6_DACHA</name>
<dbReference type="SMART" id="SM00195">
    <property type="entry name" value="DSPc"/>
    <property type="match status" value="1"/>
</dbReference>
<dbReference type="PANTHER" id="PTHR10159:SF519">
    <property type="entry name" value="DUAL SPECIFICITY PROTEIN PHOSPHATASE MPK3"/>
    <property type="match status" value="1"/>
</dbReference>
<dbReference type="InterPro" id="IPR000340">
    <property type="entry name" value="Dual-sp_phosphatase_cat-dom"/>
</dbReference>
<dbReference type="SUPFAM" id="SSF52799">
    <property type="entry name" value="(Phosphotyrosine protein) phosphatases II"/>
    <property type="match status" value="1"/>
</dbReference>
<gene>
    <name evidence="7" type="ORF">H072_9788</name>
</gene>
<dbReference type="Gene3D" id="3.90.190.10">
    <property type="entry name" value="Protein tyrosine phosphatase superfamily"/>
    <property type="match status" value="1"/>
</dbReference>
<reference evidence="8" key="2">
    <citation type="submission" date="2013-04" db="EMBL/GenBank/DDBJ databases">
        <title>Genomic mechanisms accounting for the adaptation to parasitism in nematode-trapping fungi.</title>
        <authorList>
            <person name="Ahren D.G."/>
        </authorList>
    </citation>
    <scope>NUCLEOTIDE SEQUENCE [LARGE SCALE GENOMIC DNA]</scope>
    <source>
        <strain evidence="8">CBS 200.50</strain>
    </source>
</reference>
<dbReference type="OMA" id="WIRCDDT"/>
<dbReference type="eggNOG" id="KOG1716">
    <property type="taxonomic scope" value="Eukaryota"/>
</dbReference>
<proteinExistence type="inferred from homology"/>
<dbReference type="GO" id="GO:0033550">
    <property type="term" value="F:MAP kinase tyrosine phosphatase activity"/>
    <property type="evidence" value="ECO:0007669"/>
    <property type="project" value="TreeGrafter"/>
</dbReference>
<evidence type="ECO:0000313" key="7">
    <source>
        <dbReference type="EMBL" id="EPS36658.1"/>
    </source>
</evidence>
<evidence type="ECO:0000313" key="8">
    <source>
        <dbReference type="Proteomes" id="UP000015100"/>
    </source>
</evidence>
<dbReference type="InterPro" id="IPR020422">
    <property type="entry name" value="TYR_PHOSPHATASE_DUAL_dom"/>
</dbReference>